<dbReference type="AlphaFoldDB" id="A0A7V5UEH4"/>
<comment type="caution">
    <text evidence="1">The sequence shown here is derived from an EMBL/GenBank/DDBJ whole genome shotgun (WGS) entry which is preliminary data.</text>
</comment>
<feature type="non-terminal residue" evidence="1">
    <location>
        <position position="1"/>
    </location>
</feature>
<name>A0A7V5UEH4_CALAY</name>
<proteinExistence type="predicted"/>
<gene>
    <name evidence="1" type="ORF">ENJ89_04520</name>
</gene>
<dbReference type="EMBL" id="DROD01000306">
    <property type="protein sequence ID" value="HHJ52437.1"/>
    <property type="molecule type" value="Genomic_DNA"/>
</dbReference>
<reference evidence="1" key="1">
    <citation type="journal article" date="2020" name="mSystems">
        <title>Genome- and Community-Level Interaction Insights into Carbon Utilization and Element Cycling Functions of Hydrothermarchaeota in Hydrothermal Sediment.</title>
        <authorList>
            <person name="Zhou Z."/>
            <person name="Liu Y."/>
            <person name="Xu W."/>
            <person name="Pan J."/>
            <person name="Luo Z.H."/>
            <person name="Li M."/>
        </authorList>
    </citation>
    <scope>NUCLEOTIDE SEQUENCE [LARGE SCALE GENOMIC DNA]</scope>
    <source>
        <strain evidence="1">HyVt-527</strain>
    </source>
</reference>
<organism evidence="1">
    <name type="scientific">Caldithrix abyssi</name>
    <dbReference type="NCBI Taxonomy" id="187145"/>
    <lineage>
        <taxon>Bacteria</taxon>
        <taxon>Pseudomonadati</taxon>
        <taxon>Calditrichota</taxon>
        <taxon>Calditrichia</taxon>
        <taxon>Calditrichales</taxon>
        <taxon>Calditrichaceae</taxon>
        <taxon>Caldithrix</taxon>
    </lineage>
</organism>
<dbReference type="Proteomes" id="UP000886124">
    <property type="component" value="Unassembled WGS sequence"/>
</dbReference>
<protein>
    <submittedName>
        <fullName evidence="1">DUF4954 family protein</fullName>
    </submittedName>
</protein>
<sequence length="127" mass="15303">INQGTIRTWGEVHRRYNQWWQEYPQQKRNHGIYTLLALYNKTIDQLDAVFLKEVLPYASNTAIQLKNWAWESREKDYTNPYRLMTFHSKEELIAVTGKIEENSFLIDYKNEMESFAENIDRVLKQLD</sequence>
<accession>A0A7V5UEH4</accession>
<evidence type="ECO:0000313" key="1">
    <source>
        <dbReference type="EMBL" id="HHJ52437.1"/>
    </source>
</evidence>